<feature type="domain" description="4Fe-4S ferredoxin-type" evidence="4">
    <location>
        <begin position="74"/>
        <end position="105"/>
    </location>
</feature>
<dbReference type="Pfam" id="PF12837">
    <property type="entry name" value="Fer4_6"/>
    <property type="match status" value="1"/>
</dbReference>
<dbReference type="InterPro" id="IPR017900">
    <property type="entry name" value="4Fe4S_Fe_S_CS"/>
</dbReference>
<keyword evidence="3" id="KW-0411">Iron-sulfur</keyword>
<protein>
    <recommendedName>
        <fullName evidence="4">4Fe-4S ferredoxin-type domain-containing protein</fullName>
    </recommendedName>
</protein>
<evidence type="ECO:0000256" key="1">
    <source>
        <dbReference type="ARBA" id="ARBA00022723"/>
    </source>
</evidence>
<dbReference type="GO" id="GO:0046872">
    <property type="term" value="F:metal ion binding"/>
    <property type="evidence" value="ECO:0007669"/>
    <property type="project" value="UniProtKB-KW"/>
</dbReference>
<dbReference type="PROSITE" id="PS00198">
    <property type="entry name" value="4FE4S_FER_1"/>
    <property type="match status" value="3"/>
</dbReference>
<dbReference type="RefSeq" id="WP_154573613.1">
    <property type="nucleotide sequence ID" value="NZ_JAQXGS010000068.1"/>
</dbReference>
<organism evidence="5 6">
    <name type="scientific">Hornefia butyriciproducens</name>
    <dbReference type="NCBI Taxonomy" id="2652293"/>
    <lineage>
        <taxon>Bacteria</taxon>
        <taxon>Bacillati</taxon>
        <taxon>Bacillota</taxon>
        <taxon>Clostridia</taxon>
        <taxon>Peptostreptococcales</taxon>
        <taxon>Anaerovoracaceae</taxon>
        <taxon>Hornefia</taxon>
    </lineage>
</organism>
<dbReference type="PANTHER" id="PTHR43560:SF1">
    <property type="entry name" value="ION-TRANSLOCATING OXIDOREDUCTASE COMPLEX SUBUNIT B"/>
    <property type="match status" value="1"/>
</dbReference>
<feature type="domain" description="4Fe-4S ferredoxin-type" evidence="4">
    <location>
        <begin position="152"/>
        <end position="181"/>
    </location>
</feature>
<feature type="domain" description="4Fe-4S ferredoxin-type" evidence="4">
    <location>
        <begin position="251"/>
        <end position="280"/>
    </location>
</feature>
<dbReference type="PROSITE" id="PS51379">
    <property type="entry name" value="4FE4S_FER_2"/>
    <property type="match status" value="6"/>
</dbReference>
<dbReference type="EMBL" id="VUMZ01000001">
    <property type="protein sequence ID" value="MST51150.1"/>
    <property type="molecule type" value="Genomic_DNA"/>
</dbReference>
<evidence type="ECO:0000256" key="3">
    <source>
        <dbReference type="ARBA" id="ARBA00023014"/>
    </source>
</evidence>
<dbReference type="Pfam" id="PF13237">
    <property type="entry name" value="Fer4_10"/>
    <property type="match status" value="1"/>
</dbReference>
<feature type="domain" description="4Fe-4S ferredoxin-type" evidence="4">
    <location>
        <begin position="122"/>
        <end position="151"/>
    </location>
</feature>
<dbReference type="InterPro" id="IPR017896">
    <property type="entry name" value="4Fe4S_Fe-S-bd"/>
</dbReference>
<evidence type="ECO:0000313" key="6">
    <source>
        <dbReference type="Proteomes" id="UP000474676"/>
    </source>
</evidence>
<keyword evidence="6" id="KW-1185">Reference proteome</keyword>
<evidence type="ECO:0000256" key="2">
    <source>
        <dbReference type="ARBA" id="ARBA00023004"/>
    </source>
</evidence>
<reference evidence="5 6" key="1">
    <citation type="submission" date="2019-08" db="EMBL/GenBank/DDBJ databases">
        <title>In-depth cultivation of the pig gut microbiome towards novel bacterial diversity and tailored functional studies.</title>
        <authorList>
            <person name="Wylensek D."/>
            <person name="Hitch T.C.A."/>
            <person name="Clavel T."/>
        </authorList>
    </citation>
    <scope>NUCLEOTIDE SEQUENCE [LARGE SCALE GENOMIC DNA]</scope>
    <source>
        <strain evidence="5 6">WCA-MUC-591-APC-3H</strain>
    </source>
</reference>
<dbReference type="SUPFAM" id="SSF54862">
    <property type="entry name" value="4Fe-4S ferredoxins"/>
    <property type="match status" value="4"/>
</dbReference>
<evidence type="ECO:0000259" key="4">
    <source>
        <dbReference type="PROSITE" id="PS51379"/>
    </source>
</evidence>
<feature type="domain" description="4Fe-4S ferredoxin-type" evidence="4">
    <location>
        <begin position="296"/>
        <end position="325"/>
    </location>
</feature>
<feature type="domain" description="4Fe-4S ferredoxin-type" evidence="4">
    <location>
        <begin position="218"/>
        <end position="250"/>
    </location>
</feature>
<accession>A0A6L5Y2Z7</accession>
<dbReference type="AlphaFoldDB" id="A0A6L5Y2Z7"/>
<dbReference type="Gene3D" id="3.30.70.20">
    <property type="match status" value="4"/>
</dbReference>
<dbReference type="Pfam" id="PF12838">
    <property type="entry name" value="Fer4_7"/>
    <property type="match status" value="1"/>
</dbReference>
<dbReference type="InterPro" id="IPR050395">
    <property type="entry name" value="4Fe4S_Ferredoxin_RnfB"/>
</dbReference>
<comment type="caution">
    <text evidence="5">The sequence shown here is derived from an EMBL/GenBank/DDBJ whole genome shotgun (WGS) entry which is preliminary data.</text>
</comment>
<dbReference type="Proteomes" id="UP000474676">
    <property type="component" value="Unassembled WGS sequence"/>
</dbReference>
<keyword evidence="1" id="KW-0479">Metal-binding</keyword>
<dbReference type="GeneID" id="303114131"/>
<name>A0A6L5Y2Z7_9FIRM</name>
<dbReference type="PANTHER" id="PTHR43560">
    <property type="entry name" value="ION-TRANSLOCATING OXIDOREDUCTASE COMPLEX SUBUNIT B"/>
    <property type="match status" value="1"/>
</dbReference>
<evidence type="ECO:0000313" key="5">
    <source>
        <dbReference type="EMBL" id="MST51150.1"/>
    </source>
</evidence>
<gene>
    <name evidence="5" type="ORF">FYJ64_02245</name>
</gene>
<proteinExistence type="predicted"/>
<dbReference type="GO" id="GO:0051536">
    <property type="term" value="F:iron-sulfur cluster binding"/>
    <property type="evidence" value="ECO:0007669"/>
    <property type="project" value="UniProtKB-KW"/>
</dbReference>
<keyword evidence="2" id="KW-0408">Iron</keyword>
<sequence>MSTNQGGTTTGNENLIAFVFCSGDAAGKERLANCGSCKEAVESGFLRDECKNGCVGIGSCIEACKQDAMKLVDGKIIIDPEKCDGCGDCAKEDVCPQLLIRMIPRDATNFIPCSSKEEDDDRTREICGYGCIACGDCVRACPEGAVDIIDNHAVIDYDKCVGCVSCTVKCKKKIIVDTLHDLTALKEKVAFVRCSGGYKPNKKYQELGYEDCCDVVNNVNPKDYDLCTTGCTGLGNCTRVCRYDAIHVVDGTAIVDPDKCVGCKDCTYACPKGLITMVPYGGTKLVPCSSTADYEDKAAVCDSGCIACEDCVNNCPNDAIYMDEKHAVVDPEICEDCNMCQYMCTRYVIKEQVVPESIFLQREALGLTEGE</sequence>